<dbReference type="EMBL" id="PHIG01000004">
    <property type="protein sequence ID" value="PJK31536.1"/>
    <property type="molecule type" value="Genomic_DNA"/>
</dbReference>
<dbReference type="Pfam" id="PF14196">
    <property type="entry name" value="ATC_hydrolase"/>
    <property type="match status" value="1"/>
</dbReference>
<accession>A0A2M9G781</accession>
<evidence type="ECO:0000313" key="1">
    <source>
        <dbReference type="EMBL" id="PJK31536.1"/>
    </source>
</evidence>
<dbReference type="OrthoDB" id="9805176at2"/>
<proteinExistence type="predicted"/>
<dbReference type="InterPro" id="IPR026002">
    <property type="entry name" value="ATC_hydrolase-like"/>
</dbReference>
<sequence length="152" mass="17077">MKPSILEATKIQARMLIPVVKRLEQELGKEEAHRIVGEAIAQNYVAWREKLGFVEDSHPSEEHGEGGNAPAFPVEQEVVENTPDAYGHNITGCAFADWFRAIGEPEIGALMTCGVDFAAEERIRPGWEFTRTQTRMQGAPHCDFRWRRKTAG</sequence>
<dbReference type="GO" id="GO:0016787">
    <property type="term" value="F:hydrolase activity"/>
    <property type="evidence" value="ECO:0007669"/>
    <property type="project" value="UniProtKB-KW"/>
</dbReference>
<dbReference type="RefSeq" id="WP_109794362.1">
    <property type="nucleotide sequence ID" value="NZ_PHIG01000004.1"/>
</dbReference>
<gene>
    <name evidence="1" type="ORF">CVT23_00310</name>
</gene>
<dbReference type="AlphaFoldDB" id="A0A2M9G781"/>
<organism evidence="1 2">
    <name type="scientific">Minwuia thermotolerans</name>
    <dbReference type="NCBI Taxonomy" id="2056226"/>
    <lineage>
        <taxon>Bacteria</taxon>
        <taxon>Pseudomonadati</taxon>
        <taxon>Pseudomonadota</taxon>
        <taxon>Alphaproteobacteria</taxon>
        <taxon>Minwuiales</taxon>
        <taxon>Minwuiaceae</taxon>
        <taxon>Minwuia</taxon>
    </lineage>
</organism>
<name>A0A2M9G781_9PROT</name>
<keyword evidence="2" id="KW-1185">Reference proteome</keyword>
<protein>
    <submittedName>
        <fullName evidence="1">2-amino-thiazoline-4-carboxylic acid hydrolase</fullName>
    </submittedName>
</protein>
<keyword evidence="1" id="KW-0378">Hydrolase</keyword>
<reference evidence="1 2" key="1">
    <citation type="submission" date="2017-11" db="EMBL/GenBank/DDBJ databases">
        <title>Draft genome sequence of Rhizobiales bacterium SY3-13.</title>
        <authorList>
            <person name="Sun C."/>
        </authorList>
    </citation>
    <scope>NUCLEOTIDE SEQUENCE [LARGE SCALE GENOMIC DNA]</scope>
    <source>
        <strain evidence="1 2">SY3-13</strain>
    </source>
</reference>
<evidence type="ECO:0000313" key="2">
    <source>
        <dbReference type="Proteomes" id="UP000229498"/>
    </source>
</evidence>
<comment type="caution">
    <text evidence="1">The sequence shown here is derived from an EMBL/GenBank/DDBJ whole genome shotgun (WGS) entry which is preliminary data.</text>
</comment>
<dbReference type="Proteomes" id="UP000229498">
    <property type="component" value="Unassembled WGS sequence"/>
</dbReference>